<evidence type="ECO:0000313" key="3">
    <source>
        <dbReference type="Proteomes" id="UP000637267"/>
    </source>
</evidence>
<dbReference type="PROSITE" id="PS50887">
    <property type="entry name" value="GGDEF"/>
    <property type="match status" value="1"/>
</dbReference>
<dbReference type="InterPro" id="IPR000160">
    <property type="entry name" value="GGDEF_dom"/>
</dbReference>
<protein>
    <submittedName>
        <fullName evidence="2">GGDEF domain-containing protein</fullName>
    </submittedName>
</protein>
<dbReference type="Gene3D" id="3.30.70.270">
    <property type="match status" value="1"/>
</dbReference>
<keyword evidence="3" id="KW-1185">Reference proteome</keyword>
<sequence length="321" mass="35874">MLAPAMPPDESVRLATLRSLSILDSAPEERFDRLTRLAKRIFRVPIALITLVDADRLWMKSGAEGEDSEAPRKTSFCGHAILDDAIFLIPDTFEDPRFADNPLVVGPPYIRFYAGYPLATDNGMRVGTLCLMDQHPRLLNDEERGLLGDLGRIAEQELIAQQLATLDELTDLVNRRGFEALATYTLGVCRRMGKPATLLFFDLNDFKEINDLYGHAEGDRALVEFAGFLRHGLRESDAVGRLGGDEFVALLNDADQSRALEIIARLQHNLDELNLRLNRGYDLRFSVGVTAFDATRHEAFAALMAEADAAMYAHKQALRKR</sequence>
<dbReference type="InterPro" id="IPR003018">
    <property type="entry name" value="GAF"/>
</dbReference>
<dbReference type="Pfam" id="PF01590">
    <property type="entry name" value="GAF"/>
    <property type="match status" value="1"/>
</dbReference>
<accession>A0ABQ2PB08</accession>
<dbReference type="InterPro" id="IPR043128">
    <property type="entry name" value="Rev_trsase/Diguanyl_cyclase"/>
</dbReference>
<dbReference type="EMBL" id="BMLX01000003">
    <property type="protein sequence ID" value="GGP22182.1"/>
    <property type="molecule type" value="Genomic_DNA"/>
</dbReference>
<dbReference type="SUPFAM" id="SSF55073">
    <property type="entry name" value="Nucleotide cyclase"/>
    <property type="match status" value="1"/>
</dbReference>
<evidence type="ECO:0000259" key="1">
    <source>
        <dbReference type="PROSITE" id="PS50887"/>
    </source>
</evidence>
<dbReference type="InterPro" id="IPR029787">
    <property type="entry name" value="Nucleotide_cyclase"/>
</dbReference>
<reference evidence="3" key="1">
    <citation type="journal article" date="2019" name="Int. J. Syst. Evol. Microbiol.">
        <title>The Global Catalogue of Microorganisms (GCM) 10K type strain sequencing project: providing services to taxonomists for standard genome sequencing and annotation.</title>
        <authorList>
            <consortium name="The Broad Institute Genomics Platform"/>
            <consortium name="The Broad Institute Genome Sequencing Center for Infectious Disease"/>
            <person name="Wu L."/>
            <person name="Ma J."/>
        </authorList>
    </citation>
    <scope>NUCLEOTIDE SEQUENCE [LARGE SCALE GENOMIC DNA]</scope>
    <source>
        <strain evidence="3">CGMCC 1.8859</strain>
    </source>
</reference>
<dbReference type="PANTHER" id="PTHR43102">
    <property type="entry name" value="SLR1143 PROTEIN"/>
    <property type="match status" value="1"/>
</dbReference>
<dbReference type="SMART" id="SM00065">
    <property type="entry name" value="GAF"/>
    <property type="match status" value="1"/>
</dbReference>
<feature type="domain" description="GGDEF" evidence="1">
    <location>
        <begin position="194"/>
        <end position="321"/>
    </location>
</feature>
<dbReference type="PANTHER" id="PTHR43102:SF2">
    <property type="entry name" value="GAF DOMAIN-CONTAINING PROTEIN"/>
    <property type="match status" value="1"/>
</dbReference>
<dbReference type="InterPro" id="IPR029016">
    <property type="entry name" value="GAF-like_dom_sf"/>
</dbReference>
<evidence type="ECO:0000313" key="2">
    <source>
        <dbReference type="EMBL" id="GGP22182.1"/>
    </source>
</evidence>
<dbReference type="Pfam" id="PF00990">
    <property type="entry name" value="GGDEF"/>
    <property type="match status" value="1"/>
</dbReference>
<dbReference type="SMART" id="SM00267">
    <property type="entry name" value="GGDEF"/>
    <property type="match status" value="1"/>
</dbReference>
<organism evidence="2 3">
    <name type="scientific">Silvimonas iriomotensis</name>
    <dbReference type="NCBI Taxonomy" id="449662"/>
    <lineage>
        <taxon>Bacteria</taxon>
        <taxon>Pseudomonadati</taxon>
        <taxon>Pseudomonadota</taxon>
        <taxon>Betaproteobacteria</taxon>
        <taxon>Neisseriales</taxon>
        <taxon>Chitinibacteraceae</taxon>
        <taxon>Silvimonas</taxon>
    </lineage>
</organism>
<proteinExistence type="predicted"/>
<dbReference type="Gene3D" id="3.30.450.40">
    <property type="match status" value="1"/>
</dbReference>
<dbReference type="Proteomes" id="UP000637267">
    <property type="component" value="Unassembled WGS sequence"/>
</dbReference>
<dbReference type="CDD" id="cd01949">
    <property type="entry name" value="GGDEF"/>
    <property type="match status" value="1"/>
</dbReference>
<dbReference type="RefSeq" id="WP_188704615.1">
    <property type="nucleotide sequence ID" value="NZ_BMLX01000003.1"/>
</dbReference>
<dbReference type="SUPFAM" id="SSF55781">
    <property type="entry name" value="GAF domain-like"/>
    <property type="match status" value="1"/>
</dbReference>
<name>A0ABQ2PB08_9NEIS</name>
<gene>
    <name evidence="2" type="ORF">GCM10010970_23960</name>
</gene>
<dbReference type="NCBIfam" id="TIGR00254">
    <property type="entry name" value="GGDEF"/>
    <property type="match status" value="1"/>
</dbReference>
<comment type="caution">
    <text evidence="2">The sequence shown here is derived from an EMBL/GenBank/DDBJ whole genome shotgun (WGS) entry which is preliminary data.</text>
</comment>